<dbReference type="GO" id="GO:0055085">
    <property type="term" value="P:transmembrane transport"/>
    <property type="evidence" value="ECO:0007669"/>
    <property type="project" value="InterPro"/>
</dbReference>
<proteinExistence type="predicted"/>
<evidence type="ECO:0000313" key="2">
    <source>
        <dbReference type="EMBL" id="NYF79278.1"/>
    </source>
</evidence>
<gene>
    <name evidence="2" type="ORF">HDF17_001565</name>
</gene>
<accession>A0A7Y9PHK6</accession>
<dbReference type="Proteomes" id="UP000589520">
    <property type="component" value="Unassembled WGS sequence"/>
</dbReference>
<reference evidence="2 3" key="1">
    <citation type="submission" date="2020-07" db="EMBL/GenBank/DDBJ databases">
        <title>Genomic Encyclopedia of Type Strains, Phase IV (KMG-V): Genome sequencing to study the core and pangenomes of soil and plant-associated prokaryotes.</title>
        <authorList>
            <person name="Whitman W."/>
        </authorList>
    </citation>
    <scope>NUCLEOTIDE SEQUENCE [LARGE SCALE GENOMIC DNA]</scope>
    <source>
        <strain evidence="2 3">X4EP2</strain>
    </source>
</reference>
<dbReference type="Pfam" id="PF03544">
    <property type="entry name" value="TonB_C"/>
    <property type="match status" value="1"/>
</dbReference>
<dbReference type="PROSITE" id="PS51257">
    <property type="entry name" value="PROKAR_LIPOPROTEIN"/>
    <property type="match status" value="1"/>
</dbReference>
<name>A0A7Y9PHK6_9BACT</name>
<dbReference type="AlphaFoldDB" id="A0A7Y9PHK6"/>
<protein>
    <submittedName>
        <fullName evidence="2">Outer membrane biosynthesis protein TonB</fullName>
    </submittedName>
</protein>
<feature type="domain" description="TonB C-terminal" evidence="1">
    <location>
        <begin position="92"/>
        <end position="166"/>
    </location>
</feature>
<dbReference type="Gene3D" id="3.30.1150.10">
    <property type="match status" value="1"/>
</dbReference>
<evidence type="ECO:0000259" key="1">
    <source>
        <dbReference type="Pfam" id="PF03544"/>
    </source>
</evidence>
<organism evidence="2 3">
    <name type="scientific">Granulicella arctica</name>
    <dbReference type="NCBI Taxonomy" id="940613"/>
    <lineage>
        <taxon>Bacteria</taxon>
        <taxon>Pseudomonadati</taxon>
        <taxon>Acidobacteriota</taxon>
        <taxon>Terriglobia</taxon>
        <taxon>Terriglobales</taxon>
        <taxon>Acidobacteriaceae</taxon>
        <taxon>Granulicella</taxon>
    </lineage>
</organism>
<comment type="caution">
    <text evidence="2">The sequence shown here is derived from an EMBL/GenBank/DDBJ whole genome shotgun (WGS) entry which is preliminary data.</text>
</comment>
<dbReference type="EMBL" id="JACCCW010000001">
    <property type="protein sequence ID" value="NYF79278.1"/>
    <property type="molecule type" value="Genomic_DNA"/>
</dbReference>
<sequence>MRYDSSMGRVAIIALLAALGLSTGCAKPPQPPANIVSPLIGLPPIMIDTTRAGLDVREMPSAEMVATTERSVQVAPSVASAMLERRPVRTGFPAGARAKHLSSGHVVFRVIVGRDGVVEGLTAIEASDAVFVPIATASVQSWQYRPYLLNGRAVAMDTTARVDFALGR</sequence>
<evidence type="ECO:0000313" key="3">
    <source>
        <dbReference type="Proteomes" id="UP000589520"/>
    </source>
</evidence>
<dbReference type="InterPro" id="IPR037682">
    <property type="entry name" value="TonB_C"/>
</dbReference>
<dbReference type="RefSeq" id="WP_179489412.1">
    <property type="nucleotide sequence ID" value="NZ_JACCCW010000001.1"/>
</dbReference>
<keyword evidence="3" id="KW-1185">Reference proteome</keyword>
<dbReference type="SUPFAM" id="SSF74653">
    <property type="entry name" value="TolA/TonB C-terminal domain"/>
    <property type="match status" value="1"/>
</dbReference>